<sequence>MCQSHKICITHELIYHHQDAVIAIGMREALNKIQGDNLSCMVWSWKRMQKDGVPYVLGFSLLTRAAGRHKGTCVLFKAGPSKKLADPLIYDLKPRMASQCARM</sequence>
<dbReference type="EMBL" id="GBRH01218928">
    <property type="protein sequence ID" value="JAD78967.1"/>
    <property type="molecule type" value="Transcribed_RNA"/>
</dbReference>
<dbReference type="AlphaFoldDB" id="A0A0A9D5F5"/>
<proteinExistence type="predicted"/>
<reference evidence="1" key="1">
    <citation type="submission" date="2014-09" db="EMBL/GenBank/DDBJ databases">
        <authorList>
            <person name="Magalhaes I.L.F."/>
            <person name="Oliveira U."/>
            <person name="Santos F.R."/>
            <person name="Vidigal T.H.D.A."/>
            <person name="Brescovit A.D."/>
            <person name="Santos A.J."/>
        </authorList>
    </citation>
    <scope>NUCLEOTIDE SEQUENCE</scope>
    <source>
        <tissue evidence="1">Shoot tissue taken approximately 20 cm above the soil surface</tissue>
    </source>
</reference>
<evidence type="ECO:0000313" key="1">
    <source>
        <dbReference type="EMBL" id="JAD78967.1"/>
    </source>
</evidence>
<reference evidence="1" key="2">
    <citation type="journal article" date="2015" name="Data Brief">
        <title>Shoot transcriptome of the giant reed, Arundo donax.</title>
        <authorList>
            <person name="Barrero R.A."/>
            <person name="Guerrero F.D."/>
            <person name="Moolhuijzen P."/>
            <person name="Goolsby J.A."/>
            <person name="Tidwell J."/>
            <person name="Bellgard S.E."/>
            <person name="Bellgard M.I."/>
        </authorList>
    </citation>
    <scope>NUCLEOTIDE SEQUENCE</scope>
    <source>
        <tissue evidence="1">Shoot tissue taken approximately 20 cm above the soil surface</tissue>
    </source>
</reference>
<protein>
    <submittedName>
        <fullName evidence="1">Uncharacterized protein</fullName>
    </submittedName>
</protein>
<organism evidence="1">
    <name type="scientific">Arundo donax</name>
    <name type="common">Giant reed</name>
    <name type="synonym">Donax arundinaceus</name>
    <dbReference type="NCBI Taxonomy" id="35708"/>
    <lineage>
        <taxon>Eukaryota</taxon>
        <taxon>Viridiplantae</taxon>
        <taxon>Streptophyta</taxon>
        <taxon>Embryophyta</taxon>
        <taxon>Tracheophyta</taxon>
        <taxon>Spermatophyta</taxon>
        <taxon>Magnoliopsida</taxon>
        <taxon>Liliopsida</taxon>
        <taxon>Poales</taxon>
        <taxon>Poaceae</taxon>
        <taxon>PACMAD clade</taxon>
        <taxon>Arundinoideae</taxon>
        <taxon>Arundineae</taxon>
        <taxon>Arundo</taxon>
    </lineage>
</organism>
<name>A0A0A9D5F5_ARUDO</name>
<accession>A0A0A9D5F5</accession>